<keyword evidence="7 9" id="KW-0630">Potassium</keyword>
<dbReference type="KEGG" id="emt:CPZ25_017840"/>
<dbReference type="CDD" id="cd01174">
    <property type="entry name" value="ribokinase"/>
    <property type="match status" value="1"/>
</dbReference>
<name>A0A4P9CC17_EUBML</name>
<comment type="subunit">
    <text evidence="9">Homodimer.</text>
</comment>
<dbReference type="SUPFAM" id="SSF53613">
    <property type="entry name" value="Ribokinase-like"/>
    <property type="match status" value="1"/>
</dbReference>
<comment type="activity regulation">
    <text evidence="9">Activated by a monovalent cation that binds near, but not in, the active site. The most likely occupant of the site in vivo is potassium. Ion binding induces a conformational change that may alter substrate affinity.</text>
</comment>
<keyword evidence="2 9" id="KW-0479">Metal-binding</keyword>
<dbReference type="EC" id="2.7.1.15" evidence="9"/>
<feature type="binding site" evidence="9">
    <location>
        <position position="243"/>
    </location>
    <ligand>
        <name>K(+)</name>
        <dbReference type="ChEBI" id="CHEBI:29103"/>
    </ligand>
</feature>
<dbReference type="InterPro" id="IPR011877">
    <property type="entry name" value="Ribokinase"/>
</dbReference>
<evidence type="ECO:0000256" key="8">
    <source>
        <dbReference type="ARBA" id="ARBA00023277"/>
    </source>
</evidence>
<protein>
    <recommendedName>
        <fullName evidence="9">Ribokinase</fullName>
        <shortName evidence="9">RK</shortName>
        <ecNumber evidence="9">2.7.1.15</ecNumber>
    </recommendedName>
</protein>
<feature type="binding site" evidence="9">
    <location>
        <position position="247"/>
    </location>
    <ligand>
        <name>substrate</name>
    </ligand>
</feature>
<evidence type="ECO:0000256" key="5">
    <source>
        <dbReference type="ARBA" id="ARBA00022840"/>
    </source>
</evidence>
<dbReference type="EMBL" id="CP029487">
    <property type="protein sequence ID" value="QCT73093.1"/>
    <property type="molecule type" value="Genomic_DNA"/>
</dbReference>
<dbReference type="GO" id="GO:0005737">
    <property type="term" value="C:cytoplasm"/>
    <property type="evidence" value="ECO:0007669"/>
    <property type="project" value="UniProtKB-SubCell"/>
</dbReference>
<evidence type="ECO:0000256" key="4">
    <source>
        <dbReference type="ARBA" id="ARBA00022777"/>
    </source>
</evidence>
<dbReference type="Proteomes" id="UP000218387">
    <property type="component" value="Chromosome"/>
</dbReference>
<feature type="binding site" evidence="9">
    <location>
        <position position="280"/>
    </location>
    <ligand>
        <name>K(+)</name>
        <dbReference type="ChEBI" id="CHEBI:29103"/>
    </ligand>
</feature>
<dbReference type="PANTHER" id="PTHR10584:SF166">
    <property type="entry name" value="RIBOKINASE"/>
    <property type="match status" value="1"/>
</dbReference>
<gene>
    <name evidence="9" type="primary">rbsK</name>
    <name evidence="11" type="ORF">CPZ25_017840</name>
</gene>
<dbReference type="UniPathway" id="UPA00916">
    <property type="reaction ID" value="UER00889"/>
</dbReference>
<dbReference type="GO" id="GO:0019303">
    <property type="term" value="P:D-ribose catabolic process"/>
    <property type="evidence" value="ECO:0007669"/>
    <property type="project" value="UniProtKB-UniRule"/>
</dbReference>
<dbReference type="HAMAP" id="MF_01987">
    <property type="entry name" value="Ribokinase"/>
    <property type="match status" value="1"/>
</dbReference>
<feature type="binding site" evidence="9">
    <location>
        <position position="241"/>
    </location>
    <ligand>
        <name>K(+)</name>
        <dbReference type="ChEBI" id="CHEBI:29103"/>
    </ligand>
</feature>
<dbReference type="Gene3D" id="3.40.1190.20">
    <property type="match status" value="1"/>
</dbReference>
<feature type="binding site" evidence="9">
    <location>
        <position position="286"/>
    </location>
    <ligand>
        <name>K(+)</name>
        <dbReference type="ChEBI" id="CHEBI:29103"/>
    </ligand>
</feature>
<comment type="caution">
    <text evidence="9">Lacks conserved residue(s) required for the propagation of feature annotation.</text>
</comment>
<keyword evidence="12" id="KW-1185">Reference proteome</keyword>
<feature type="active site" description="Proton acceptor" evidence="9">
    <location>
        <position position="247"/>
    </location>
</feature>
<comment type="catalytic activity">
    <reaction evidence="9">
        <text>D-ribose + ATP = D-ribose 5-phosphate + ADP + H(+)</text>
        <dbReference type="Rhea" id="RHEA:13697"/>
        <dbReference type="ChEBI" id="CHEBI:15378"/>
        <dbReference type="ChEBI" id="CHEBI:30616"/>
        <dbReference type="ChEBI" id="CHEBI:47013"/>
        <dbReference type="ChEBI" id="CHEBI:78346"/>
        <dbReference type="ChEBI" id="CHEBI:456216"/>
        <dbReference type="EC" id="2.7.1.15"/>
    </reaction>
</comment>
<keyword evidence="5 9" id="KW-0067">ATP-binding</keyword>
<keyword evidence="3 9" id="KW-0547">Nucleotide-binding</keyword>
<dbReference type="InterPro" id="IPR002139">
    <property type="entry name" value="Ribo/fructo_kinase"/>
</dbReference>
<evidence type="ECO:0000256" key="6">
    <source>
        <dbReference type="ARBA" id="ARBA00022842"/>
    </source>
</evidence>
<feature type="binding site" evidence="9">
    <location>
        <position position="139"/>
    </location>
    <ligand>
        <name>substrate</name>
    </ligand>
</feature>
<keyword evidence="1 9" id="KW-0808">Transferase</keyword>
<comment type="cofactor">
    <cofactor evidence="9">
        <name>Mg(2+)</name>
        <dbReference type="ChEBI" id="CHEBI:18420"/>
    </cofactor>
    <text evidence="9">Requires a divalent cation, most likely magnesium in vivo, as an electrophilic catalyst to aid phosphoryl group transfer. It is the chelate of the metal and the nucleotide that is the actual substrate.</text>
</comment>
<dbReference type="Pfam" id="PF00294">
    <property type="entry name" value="PfkB"/>
    <property type="match status" value="1"/>
</dbReference>
<evidence type="ECO:0000256" key="1">
    <source>
        <dbReference type="ARBA" id="ARBA00022679"/>
    </source>
</evidence>
<keyword evidence="8 9" id="KW-0119">Carbohydrate metabolism</keyword>
<dbReference type="PRINTS" id="PR00990">
    <property type="entry name" value="RIBOKINASE"/>
</dbReference>
<evidence type="ECO:0000256" key="9">
    <source>
        <dbReference type="HAMAP-Rule" id="MF_01987"/>
    </source>
</evidence>
<keyword evidence="9" id="KW-0963">Cytoplasm</keyword>
<feature type="domain" description="Carbohydrate kinase PfkB" evidence="10">
    <location>
        <begin position="3"/>
        <end position="288"/>
    </location>
</feature>
<keyword evidence="4 9" id="KW-0418">Kinase</keyword>
<sequence>MKKMIVNFGSLNIDYVYSMEKIVSPGETLSSKERSVFPGGKGLNQSVALSRAGAEVRHAGFAGTEDAQFLVDIMESSGVEIGLLQRVPETNGHAVIQVDEHGENCIILYRGTNGMPDSVYVEKVGKTLHEGDLVLFQNETSAIAEMMRAAKEKGARIVLNPSPMDNNCLNLPLGLVDIFLLNEIEGAALTGEEDPDKILMGLCKRFPKAKIVLTLGSEGAMFADADKNFFQPVVACEKVVDTTGAGDTFTGYYLAGIEAGLSDEEAIYRAATASSICIARMGAAPSIPLKEEVDAKAGIR</sequence>
<dbReference type="AlphaFoldDB" id="A0A4P9CC17"/>
<evidence type="ECO:0000256" key="2">
    <source>
        <dbReference type="ARBA" id="ARBA00022723"/>
    </source>
</evidence>
<evidence type="ECO:0000256" key="7">
    <source>
        <dbReference type="ARBA" id="ARBA00022958"/>
    </source>
</evidence>
<dbReference type="GO" id="GO:0005524">
    <property type="term" value="F:ATP binding"/>
    <property type="evidence" value="ECO:0007669"/>
    <property type="project" value="UniProtKB-UniRule"/>
</dbReference>
<feature type="binding site" evidence="9">
    <location>
        <begin position="246"/>
        <end position="247"/>
    </location>
    <ligand>
        <name>ATP</name>
        <dbReference type="ChEBI" id="CHEBI:30616"/>
    </ligand>
</feature>
<dbReference type="GO" id="GO:0046872">
    <property type="term" value="F:metal ion binding"/>
    <property type="evidence" value="ECO:0007669"/>
    <property type="project" value="UniProtKB-KW"/>
</dbReference>
<dbReference type="GO" id="GO:0004747">
    <property type="term" value="F:ribokinase activity"/>
    <property type="evidence" value="ECO:0007669"/>
    <property type="project" value="UniProtKB-UniRule"/>
</dbReference>
<evidence type="ECO:0000259" key="10">
    <source>
        <dbReference type="Pfam" id="PF00294"/>
    </source>
</evidence>
<evidence type="ECO:0000313" key="12">
    <source>
        <dbReference type="Proteomes" id="UP000218387"/>
    </source>
</evidence>
<comment type="function">
    <text evidence="9">Catalyzes the phosphorylation of ribose at O-5 in a reaction requiring ATP and magnesium. The resulting D-ribose-5-phosphate can then be used either for sythesis of nucleotides, histidine, and tryptophan, or as a component of the pentose phosphate pathway.</text>
</comment>
<proteinExistence type="inferred from homology"/>
<feature type="binding site" evidence="9">
    <location>
        <position position="282"/>
    </location>
    <ligand>
        <name>K(+)</name>
        <dbReference type="ChEBI" id="CHEBI:29103"/>
    </ligand>
</feature>
<feature type="binding site" evidence="9">
    <location>
        <begin position="12"/>
        <end position="14"/>
    </location>
    <ligand>
        <name>substrate</name>
    </ligand>
</feature>
<accession>A0A4P9CC17</accession>
<evidence type="ECO:0000256" key="3">
    <source>
        <dbReference type="ARBA" id="ARBA00022741"/>
    </source>
</evidence>
<feature type="binding site" evidence="9">
    <location>
        <begin position="214"/>
        <end position="219"/>
    </location>
    <ligand>
        <name>ATP</name>
        <dbReference type="ChEBI" id="CHEBI:30616"/>
    </ligand>
</feature>
<organism evidence="11 12">
    <name type="scientific">Eubacterium maltosivorans</name>
    <dbReference type="NCBI Taxonomy" id="2041044"/>
    <lineage>
        <taxon>Bacteria</taxon>
        <taxon>Bacillati</taxon>
        <taxon>Bacillota</taxon>
        <taxon>Clostridia</taxon>
        <taxon>Eubacteriales</taxon>
        <taxon>Eubacteriaceae</taxon>
        <taxon>Eubacterium</taxon>
    </lineage>
</organism>
<feature type="binding site" evidence="9">
    <location>
        <position position="277"/>
    </location>
    <ligand>
        <name>K(+)</name>
        <dbReference type="ChEBI" id="CHEBI:29103"/>
    </ligand>
</feature>
<dbReference type="InterPro" id="IPR011611">
    <property type="entry name" value="PfkB_dom"/>
</dbReference>
<dbReference type="InterPro" id="IPR029056">
    <property type="entry name" value="Ribokinase-like"/>
</dbReference>
<reference evidence="11 12" key="1">
    <citation type="submission" date="2018-05" db="EMBL/GenBank/DDBJ databases">
        <title>Genome comparison of Eubacterium sp.</title>
        <authorList>
            <person name="Feng Y."/>
            <person name="Sanchez-Andrea I."/>
            <person name="Stams A.J.M."/>
            <person name="De Vos W.M."/>
        </authorList>
    </citation>
    <scope>NUCLEOTIDE SEQUENCE [LARGE SCALE GENOMIC DNA]</scope>
    <source>
        <strain evidence="11 12">YI</strain>
    </source>
</reference>
<comment type="similarity">
    <text evidence="9">Belongs to the carbohydrate kinase PfkB family. Ribokinase subfamily.</text>
</comment>
<comment type="subcellular location">
    <subcellularLocation>
        <location evidence="9">Cytoplasm</location>
    </subcellularLocation>
</comment>
<evidence type="ECO:0000313" key="11">
    <source>
        <dbReference type="EMBL" id="QCT73093.1"/>
    </source>
</evidence>
<feature type="binding site" evidence="9">
    <location>
        <position position="182"/>
    </location>
    <ligand>
        <name>ATP</name>
        <dbReference type="ChEBI" id="CHEBI:30616"/>
    </ligand>
</feature>
<feature type="binding site" evidence="9">
    <location>
        <begin position="40"/>
        <end position="44"/>
    </location>
    <ligand>
        <name>substrate</name>
    </ligand>
</feature>
<dbReference type="PANTHER" id="PTHR10584">
    <property type="entry name" value="SUGAR KINASE"/>
    <property type="match status" value="1"/>
</dbReference>
<keyword evidence="6 9" id="KW-0460">Magnesium</keyword>
<comment type="pathway">
    <text evidence="9">Carbohydrate metabolism; D-ribose degradation; D-ribose 5-phosphate from beta-D-ribopyranose: step 2/2.</text>
</comment>